<dbReference type="GO" id="GO:0008270">
    <property type="term" value="F:zinc ion binding"/>
    <property type="evidence" value="ECO:0007669"/>
    <property type="project" value="UniProtKB-KW"/>
</dbReference>
<dbReference type="GO" id="GO:0003676">
    <property type="term" value="F:nucleic acid binding"/>
    <property type="evidence" value="ECO:0007669"/>
    <property type="project" value="InterPro"/>
</dbReference>
<dbReference type="Gene3D" id="4.10.60.10">
    <property type="entry name" value="Zinc finger, CCHC-type"/>
    <property type="match status" value="1"/>
</dbReference>
<feature type="region of interest" description="Disordered" evidence="3">
    <location>
        <begin position="142"/>
        <end position="181"/>
    </location>
</feature>
<keyword evidence="1" id="KW-0645">Protease</keyword>
<dbReference type="GO" id="GO:0006508">
    <property type="term" value="P:proteolysis"/>
    <property type="evidence" value="ECO:0007669"/>
    <property type="project" value="UniProtKB-KW"/>
</dbReference>
<dbReference type="PROSITE" id="PS50994">
    <property type="entry name" value="INTEGRASE"/>
    <property type="match status" value="1"/>
</dbReference>
<dbReference type="AlphaFoldDB" id="A0A2N9J5R1"/>
<dbReference type="Pfam" id="PF14223">
    <property type="entry name" value="Retrotran_gag_2"/>
    <property type="match status" value="1"/>
</dbReference>
<protein>
    <recommendedName>
        <fullName evidence="7">Integrase catalytic domain-containing protein</fullName>
    </recommendedName>
</protein>
<dbReference type="Pfam" id="PF13976">
    <property type="entry name" value="gag_pre-integrs"/>
    <property type="match status" value="1"/>
</dbReference>
<gene>
    <name evidence="6" type="ORF">FSB_LOCUS59573</name>
</gene>
<keyword evidence="2" id="KW-0863">Zinc-finger</keyword>
<dbReference type="GO" id="GO:0008233">
    <property type="term" value="F:peptidase activity"/>
    <property type="evidence" value="ECO:0007669"/>
    <property type="project" value="UniProtKB-KW"/>
</dbReference>
<keyword evidence="2" id="KW-0862">Zinc</keyword>
<dbReference type="Pfam" id="PF00098">
    <property type="entry name" value="zf-CCHC"/>
    <property type="match status" value="1"/>
</dbReference>
<proteinExistence type="predicted"/>
<evidence type="ECO:0000256" key="3">
    <source>
        <dbReference type="SAM" id="MobiDB-lite"/>
    </source>
</evidence>
<keyword evidence="1" id="KW-0378">Hydrolase</keyword>
<feature type="domain" description="Integrase catalytic" evidence="5">
    <location>
        <begin position="451"/>
        <end position="617"/>
    </location>
</feature>
<feature type="compositionally biased region" description="Basic and acidic residues" evidence="3">
    <location>
        <begin position="152"/>
        <end position="181"/>
    </location>
</feature>
<reference evidence="6" key="1">
    <citation type="submission" date="2018-02" db="EMBL/GenBank/DDBJ databases">
        <authorList>
            <person name="Cohen D.B."/>
            <person name="Kent A.D."/>
        </authorList>
    </citation>
    <scope>NUCLEOTIDE SEQUENCE</scope>
</reference>
<evidence type="ECO:0000256" key="1">
    <source>
        <dbReference type="ARBA" id="ARBA00022670"/>
    </source>
</evidence>
<feature type="region of interest" description="Disordered" evidence="3">
    <location>
        <begin position="660"/>
        <end position="714"/>
    </location>
</feature>
<evidence type="ECO:0000256" key="2">
    <source>
        <dbReference type="PROSITE-ProRule" id="PRU00047"/>
    </source>
</evidence>
<evidence type="ECO:0000259" key="5">
    <source>
        <dbReference type="PROSITE" id="PS50994"/>
    </source>
</evidence>
<dbReference type="Gene3D" id="3.30.420.10">
    <property type="entry name" value="Ribonuclease H-like superfamily/Ribonuclease H"/>
    <property type="match status" value="1"/>
</dbReference>
<dbReference type="EMBL" id="OIVN01006373">
    <property type="protein sequence ID" value="SPD31691.1"/>
    <property type="molecule type" value="Genomic_DNA"/>
</dbReference>
<name>A0A2N9J5R1_FAGSY</name>
<dbReference type="PROSITE" id="PS50158">
    <property type="entry name" value="ZF_CCHC"/>
    <property type="match status" value="1"/>
</dbReference>
<dbReference type="Pfam" id="PF22936">
    <property type="entry name" value="Pol_BBD"/>
    <property type="match status" value="1"/>
</dbReference>
<dbReference type="PANTHER" id="PTHR42648:SF18">
    <property type="entry name" value="RETROTRANSPOSON, UNCLASSIFIED-LIKE PROTEIN"/>
    <property type="match status" value="1"/>
</dbReference>
<dbReference type="InterPro" id="IPR036397">
    <property type="entry name" value="RNaseH_sf"/>
</dbReference>
<organism evidence="6">
    <name type="scientific">Fagus sylvatica</name>
    <name type="common">Beechnut</name>
    <dbReference type="NCBI Taxonomy" id="28930"/>
    <lineage>
        <taxon>Eukaryota</taxon>
        <taxon>Viridiplantae</taxon>
        <taxon>Streptophyta</taxon>
        <taxon>Embryophyta</taxon>
        <taxon>Tracheophyta</taxon>
        <taxon>Spermatophyta</taxon>
        <taxon>Magnoliopsida</taxon>
        <taxon>eudicotyledons</taxon>
        <taxon>Gunneridae</taxon>
        <taxon>Pentapetalae</taxon>
        <taxon>rosids</taxon>
        <taxon>fabids</taxon>
        <taxon>Fagales</taxon>
        <taxon>Fagaceae</taxon>
        <taxon>Fagus</taxon>
    </lineage>
</organism>
<accession>A0A2N9J5R1</accession>
<dbReference type="InterPro" id="IPR012337">
    <property type="entry name" value="RNaseH-like_sf"/>
</dbReference>
<dbReference type="PANTHER" id="PTHR42648">
    <property type="entry name" value="TRANSPOSASE, PUTATIVE-RELATED"/>
    <property type="match status" value="1"/>
</dbReference>
<evidence type="ECO:0000259" key="4">
    <source>
        <dbReference type="PROSITE" id="PS50158"/>
    </source>
</evidence>
<feature type="compositionally biased region" description="Basic and acidic residues" evidence="3">
    <location>
        <begin position="683"/>
        <end position="692"/>
    </location>
</feature>
<dbReference type="SMART" id="SM00343">
    <property type="entry name" value="ZnF_C2HC"/>
    <property type="match status" value="1"/>
</dbReference>
<dbReference type="InterPro" id="IPR054722">
    <property type="entry name" value="PolX-like_BBD"/>
</dbReference>
<sequence>MAELRAVCSVKKLNNQNYNTWSTCMESYLQGQDLWEIVAGSETTPPDNDQALRKWKVKAEKAMFAIKTSIEEEILEHIRRADTPKAAWDTFATLFSKKNNVRLQLVENELMSIVQRNMTITQYFTKSEEEALFSGKNIGRPKGRFNAGSKKRNNENINREYEKSPQELGAQERCDNNERRSTGYKNSNLKCFNCEKMGHFARDCRFKRKTAQGNPTAFTNQEGDCEEEWHVEVSFFMTEPIEEEEMALAMANPEQVNYREDWIVDSGCSNHMTGDKEKLQNMSKYKGKRVVVTADNTRLPIAYIGETLIMPRFNAEQVPLEQVYHVPGVKKNLLSVAQLADSGNWVLFGPKDVKVYKEIVVIVTPMMEGQRMESVYVMSTESAYVDKTRKNETVDLWHARLGHVSYHKLKVMMIKSLVKGLPQFECREDTVCAGCQYGKAHQLPYQESKFRAKEPLELVHSDVFGLVKQPSIKGMRYMVTFIDDFSRYVWVFFMKEKSKTLSKFIEFRMKVENEVGRKIKCLRTDNGGEYTSDEFCDYLRKCNIRRQLTCPGTPQQNGVAERKNRHLAEICRSMLHAKNVPGRFWAECMKTVAYIINRLPQARLDFVSPFQKMWNTKPKSKDKATFPVLKEIEEKMPESMEEQLGKDQSKVIEEIQFFEDKGEPESSEITQNPWQTGVHHRTPREDRLRLEEVQEGEESLEPQFRRSTRQRKTNPRYANATLTEDQVADILTKVFNTAKFQKATWNVDPGGIERESMLRGSVKNQAPPLSL</sequence>
<feature type="domain" description="CCHC-type" evidence="4">
    <location>
        <begin position="190"/>
        <end position="205"/>
    </location>
</feature>
<evidence type="ECO:0000313" key="6">
    <source>
        <dbReference type="EMBL" id="SPD31691.1"/>
    </source>
</evidence>
<dbReference type="GO" id="GO:0015074">
    <property type="term" value="P:DNA integration"/>
    <property type="evidence" value="ECO:0007669"/>
    <property type="project" value="InterPro"/>
</dbReference>
<keyword evidence="2" id="KW-0479">Metal-binding</keyword>
<dbReference type="InterPro" id="IPR001878">
    <property type="entry name" value="Znf_CCHC"/>
</dbReference>
<dbReference type="SUPFAM" id="SSF53098">
    <property type="entry name" value="Ribonuclease H-like"/>
    <property type="match status" value="1"/>
</dbReference>
<dbReference type="InterPro" id="IPR001584">
    <property type="entry name" value="Integrase_cat-core"/>
</dbReference>
<dbReference type="InterPro" id="IPR036875">
    <property type="entry name" value="Znf_CCHC_sf"/>
</dbReference>
<dbReference type="Pfam" id="PF00665">
    <property type="entry name" value="rve"/>
    <property type="match status" value="1"/>
</dbReference>
<dbReference type="InterPro" id="IPR025724">
    <property type="entry name" value="GAG-pre-integrase_dom"/>
</dbReference>
<dbReference type="InterPro" id="IPR039537">
    <property type="entry name" value="Retrotran_Ty1/copia-like"/>
</dbReference>
<dbReference type="SUPFAM" id="SSF57756">
    <property type="entry name" value="Retrovirus zinc finger-like domains"/>
    <property type="match status" value="1"/>
</dbReference>
<evidence type="ECO:0008006" key="7">
    <source>
        <dbReference type="Google" id="ProtNLM"/>
    </source>
</evidence>